<name>A0AAV9E282_ACOCL</name>
<dbReference type="AlphaFoldDB" id="A0AAV9E282"/>
<keyword evidence="2" id="KW-1185">Reference proteome</keyword>
<protein>
    <submittedName>
        <fullName evidence="1">Zinc finger CCCH domain-containing protein 59</fullName>
    </submittedName>
</protein>
<dbReference type="EMBL" id="JAUJYO010000010">
    <property type="protein sequence ID" value="KAK1306990.1"/>
    <property type="molecule type" value="Genomic_DNA"/>
</dbReference>
<reference evidence="1" key="1">
    <citation type="journal article" date="2023" name="Nat. Commun.">
        <title>Diploid and tetraploid genomes of Acorus and the evolution of monocots.</title>
        <authorList>
            <person name="Ma L."/>
            <person name="Liu K.W."/>
            <person name="Li Z."/>
            <person name="Hsiao Y.Y."/>
            <person name="Qi Y."/>
            <person name="Fu T."/>
            <person name="Tang G.D."/>
            <person name="Zhang D."/>
            <person name="Sun W.H."/>
            <person name="Liu D.K."/>
            <person name="Li Y."/>
            <person name="Chen G.Z."/>
            <person name="Liu X.D."/>
            <person name="Liao X.Y."/>
            <person name="Jiang Y.T."/>
            <person name="Yu X."/>
            <person name="Hao Y."/>
            <person name="Huang J."/>
            <person name="Zhao X.W."/>
            <person name="Ke S."/>
            <person name="Chen Y.Y."/>
            <person name="Wu W.L."/>
            <person name="Hsu J.L."/>
            <person name="Lin Y.F."/>
            <person name="Huang M.D."/>
            <person name="Li C.Y."/>
            <person name="Huang L."/>
            <person name="Wang Z.W."/>
            <person name="Zhao X."/>
            <person name="Zhong W.Y."/>
            <person name="Peng D.H."/>
            <person name="Ahmad S."/>
            <person name="Lan S."/>
            <person name="Zhang J.S."/>
            <person name="Tsai W.C."/>
            <person name="Van de Peer Y."/>
            <person name="Liu Z.J."/>
        </authorList>
    </citation>
    <scope>NUCLEOTIDE SEQUENCE</scope>
    <source>
        <strain evidence="1">CP</strain>
    </source>
</reference>
<accession>A0AAV9E282</accession>
<gene>
    <name evidence="1" type="ORF">QJS10_CPA10g01443</name>
</gene>
<sequence length="95" mass="10284">MPNAEGTSCGGDKKWGSDDMGWIGEWAFIGLGQLVVSLGGYRYHIAGTKAVFFAREPYANKEAAHVSRFVGLAAVGNKDKQKTSTIDGEIPRYTE</sequence>
<evidence type="ECO:0000313" key="1">
    <source>
        <dbReference type="EMBL" id="KAK1306990.1"/>
    </source>
</evidence>
<evidence type="ECO:0000313" key="2">
    <source>
        <dbReference type="Proteomes" id="UP001180020"/>
    </source>
</evidence>
<comment type="caution">
    <text evidence="1">The sequence shown here is derived from an EMBL/GenBank/DDBJ whole genome shotgun (WGS) entry which is preliminary data.</text>
</comment>
<reference evidence="1" key="2">
    <citation type="submission" date="2023-06" db="EMBL/GenBank/DDBJ databases">
        <authorList>
            <person name="Ma L."/>
            <person name="Liu K.-W."/>
            <person name="Li Z."/>
            <person name="Hsiao Y.-Y."/>
            <person name="Qi Y."/>
            <person name="Fu T."/>
            <person name="Tang G."/>
            <person name="Zhang D."/>
            <person name="Sun W.-H."/>
            <person name="Liu D.-K."/>
            <person name="Li Y."/>
            <person name="Chen G.-Z."/>
            <person name="Liu X.-D."/>
            <person name="Liao X.-Y."/>
            <person name="Jiang Y.-T."/>
            <person name="Yu X."/>
            <person name="Hao Y."/>
            <person name="Huang J."/>
            <person name="Zhao X.-W."/>
            <person name="Ke S."/>
            <person name="Chen Y.-Y."/>
            <person name="Wu W.-L."/>
            <person name="Hsu J.-L."/>
            <person name="Lin Y.-F."/>
            <person name="Huang M.-D."/>
            <person name="Li C.-Y."/>
            <person name="Huang L."/>
            <person name="Wang Z.-W."/>
            <person name="Zhao X."/>
            <person name="Zhong W.-Y."/>
            <person name="Peng D.-H."/>
            <person name="Ahmad S."/>
            <person name="Lan S."/>
            <person name="Zhang J.-S."/>
            <person name="Tsai W.-C."/>
            <person name="Van De Peer Y."/>
            <person name="Liu Z.-J."/>
        </authorList>
    </citation>
    <scope>NUCLEOTIDE SEQUENCE</scope>
    <source>
        <strain evidence="1">CP</strain>
        <tissue evidence="1">Leaves</tissue>
    </source>
</reference>
<proteinExistence type="predicted"/>
<organism evidence="1 2">
    <name type="scientific">Acorus calamus</name>
    <name type="common">Sweet flag</name>
    <dbReference type="NCBI Taxonomy" id="4465"/>
    <lineage>
        <taxon>Eukaryota</taxon>
        <taxon>Viridiplantae</taxon>
        <taxon>Streptophyta</taxon>
        <taxon>Embryophyta</taxon>
        <taxon>Tracheophyta</taxon>
        <taxon>Spermatophyta</taxon>
        <taxon>Magnoliopsida</taxon>
        <taxon>Liliopsida</taxon>
        <taxon>Acoraceae</taxon>
        <taxon>Acorus</taxon>
    </lineage>
</organism>
<dbReference type="Proteomes" id="UP001180020">
    <property type="component" value="Unassembled WGS sequence"/>
</dbReference>